<feature type="domain" description="KIB1-4 beta-propeller" evidence="1">
    <location>
        <begin position="68"/>
        <end position="215"/>
    </location>
</feature>
<dbReference type="InterPro" id="IPR050942">
    <property type="entry name" value="F-box_BR-signaling"/>
</dbReference>
<comment type="caution">
    <text evidence="2">The sequence shown here is derived from an EMBL/GenBank/DDBJ whole genome shotgun (WGS) entry which is preliminary data.</text>
</comment>
<evidence type="ECO:0000259" key="1">
    <source>
        <dbReference type="Pfam" id="PF03478"/>
    </source>
</evidence>
<evidence type="ECO:0000313" key="3">
    <source>
        <dbReference type="Proteomes" id="UP001280121"/>
    </source>
</evidence>
<dbReference type="Proteomes" id="UP001280121">
    <property type="component" value="Unassembled WGS sequence"/>
</dbReference>
<proteinExistence type="predicted"/>
<sequence>MEASSHIPATVLLQPIIISLHQCGLNKVSSNKSYNVEQVRGGMITQQHLAIPESDLFPQVEQGTTQHLLHFSSKGWLLDIFEWPLTLSILHPFSSTQIKLPQLPKNRHLFVLTFVLSSNPSFTPNYTVLLLRGGLEKHLSYSKPGDKAWTTINTGPNDYLDVIYFEGKFYTVSSYCQIMACDVTGDNQITMTQVANVPGSLLKKDLDEVYIVESS</sequence>
<dbReference type="PANTHER" id="PTHR44259:SF108">
    <property type="entry name" value="F-BOX PROTEIN SKIP23-LIKE"/>
    <property type="match status" value="1"/>
</dbReference>
<dbReference type="Pfam" id="PF03478">
    <property type="entry name" value="Beta-prop_KIB1-4"/>
    <property type="match status" value="1"/>
</dbReference>
<reference evidence="2" key="1">
    <citation type="journal article" date="2023" name="Plant J.">
        <title>Genome sequences and population genomics provide insights into the demographic history, inbreeding, and mutation load of two 'living fossil' tree species of Dipteronia.</title>
        <authorList>
            <person name="Feng Y."/>
            <person name="Comes H.P."/>
            <person name="Chen J."/>
            <person name="Zhu S."/>
            <person name="Lu R."/>
            <person name="Zhang X."/>
            <person name="Li P."/>
            <person name="Qiu J."/>
            <person name="Olsen K.M."/>
            <person name="Qiu Y."/>
        </authorList>
    </citation>
    <scope>NUCLEOTIDE SEQUENCE</scope>
    <source>
        <strain evidence="2">KIB01</strain>
    </source>
</reference>
<evidence type="ECO:0000313" key="2">
    <source>
        <dbReference type="EMBL" id="KAK2654268.1"/>
    </source>
</evidence>
<gene>
    <name evidence="2" type="ORF">Ddye_014124</name>
</gene>
<protein>
    <recommendedName>
        <fullName evidence="1">KIB1-4 beta-propeller domain-containing protein</fullName>
    </recommendedName>
</protein>
<dbReference type="InterPro" id="IPR005174">
    <property type="entry name" value="KIB1-4_b-propeller"/>
</dbReference>
<accession>A0AAE0CKV3</accession>
<dbReference type="AlphaFoldDB" id="A0AAE0CKV3"/>
<keyword evidence="3" id="KW-1185">Reference proteome</keyword>
<dbReference type="EMBL" id="JANJYI010000004">
    <property type="protein sequence ID" value="KAK2654268.1"/>
    <property type="molecule type" value="Genomic_DNA"/>
</dbReference>
<organism evidence="2 3">
    <name type="scientific">Dipteronia dyeriana</name>
    <dbReference type="NCBI Taxonomy" id="168575"/>
    <lineage>
        <taxon>Eukaryota</taxon>
        <taxon>Viridiplantae</taxon>
        <taxon>Streptophyta</taxon>
        <taxon>Embryophyta</taxon>
        <taxon>Tracheophyta</taxon>
        <taxon>Spermatophyta</taxon>
        <taxon>Magnoliopsida</taxon>
        <taxon>eudicotyledons</taxon>
        <taxon>Gunneridae</taxon>
        <taxon>Pentapetalae</taxon>
        <taxon>rosids</taxon>
        <taxon>malvids</taxon>
        <taxon>Sapindales</taxon>
        <taxon>Sapindaceae</taxon>
        <taxon>Hippocastanoideae</taxon>
        <taxon>Acereae</taxon>
        <taxon>Dipteronia</taxon>
    </lineage>
</organism>
<dbReference type="PANTHER" id="PTHR44259">
    <property type="entry name" value="OS07G0183000 PROTEIN-RELATED"/>
    <property type="match status" value="1"/>
</dbReference>
<name>A0AAE0CKV3_9ROSI</name>